<proteinExistence type="predicted"/>
<reference evidence="1 2" key="1">
    <citation type="journal article" date="2016" name="Nat. Commun.">
        <title>Thousands of microbial genomes shed light on interconnected biogeochemical processes in an aquifer system.</title>
        <authorList>
            <person name="Anantharaman K."/>
            <person name="Brown C.T."/>
            <person name="Hug L.A."/>
            <person name="Sharon I."/>
            <person name="Castelle C.J."/>
            <person name="Probst A.J."/>
            <person name="Thomas B.C."/>
            <person name="Singh A."/>
            <person name="Wilkins M.J."/>
            <person name="Karaoz U."/>
            <person name="Brodie E.L."/>
            <person name="Williams K.H."/>
            <person name="Hubbard S.S."/>
            <person name="Banfield J.F."/>
        </authorList>
    </citation>
    <scope>NUCLEOTIDE SEQUENCE [LARGE SCALE GENOMIC DNA]</scope>
</reference>
<accession>A0A1F7VEX2</accession>
<dbReference type="PANTHER" id="PTHR11669">
    <property type="entry name" value="REPLICATION FACTOR C / DNA POLYMERASE III GAMMA-TAU SUBUNIT"/>
    <property type="match status" value="1"/>
</dbReference>
<dbReference type="SUPFAM" id="SSF52540">
    <property type="entry name" value="P-loop containing nucleoside triphosphate hydrolases"/>
    <property type="match status" value="1"/>
</dbReference>
<protein>
    <recommendedName>
        <fullName evidence="3">DNA polymerase III subunit delta</fullName>
    </recommendedName>
</protein>
<dbReference type="Proteomes" id="UP000178264">
    <property type="component" value="Unassembled WGS sequence"/>
</dbReference>
<dbReference type="GO" id="GO:0006261">
    <property type="term" value="P:DNA-templated DNA replication"/>
    <property type="evidence" value="ECO:0007669"/>
    <property type="project" value="TreeGrafter"/>
</dbReference>
<evidence type="ECO:0008006" key="3">
    <source>
        <dbReference type="Google" id="ProtNLM"/>
    </source>
</evidence>
<dbReference type="InterPro" id="IPR050238">
    <property type="entry name" value="DNA_Rep/Repair_Clamp_Loader"/>
</dbReference>
<name>A0A1F7VEX2_9BACT</name>
<organism evidence="1 2">
    <name type="scientific">Candidatus Uhrbacteria bacterium RIFCSPLOWO2_02_FULL_49_11</name>
    <dbReference type="NCBI Taxonomy" id="1802409"/>
    <lineage>
        <taxon>Bacteria</taxon>
        <taxon>Candidatus Uhriibacteriota</taxon>
    </lineage>
</organism>
<dbReference type="EMBL" id="MGER01000026">
    <property type="protein sequence ID" value="OGL88547.1"/>
    <property type="molecule type" value="Genomic_DNA"/>
</dbReference>
<evidence type="ECO:0000313" key="1">
    <source>
        <dbReference type="EMBL" id="OGL88547.1"/>
    </source>
</evidence>
<dbReference type="AlphaFoldDB" id="A0A1F7VEX2"/>
<sequence>MIHKDVIIFHKEIRGRLQKEHAAGTLHHAYLFTGPRGIGKASLARWCAQMVQCEASALSDAPCGQCSHCRAIEHGTMPDVSIAAQDRNVRTISIREVRDAQERLHQTPLKGRFSILIFLDADRCTIAAQNALLKTLEEPHPRSFLILTATQPSLLLPTIHSRVVAIPFKRVSLHDMMSALKSESIAAEQLTPLVAYALGLPGKIFDNFKLREDAASILAQVDALKSFKNAPFWELQAQVRGVLARYGKAPDALPQLLRNEMALLFRDQDVTPRARKALGALWSAHAHHVNQDLALDILSLSLAQRL</sequence>
<dbReference type="Pfam" id="PF13177">
    <property type="entry name" value="DNA_pol3_delta2"/>
    <property type="match status" value="1"/>
</dbReference>
<dbReference type="InterPro" id="IPR027417">
    <property type="entry name" value="P-loop_NTPase"/>
</dbReference>
<evidence type="ECO:0000313" key="2">
    <source>
        <dbReference type="Proteomes" id="UP000178264"/>
    </source>
</evidence>
<comment type="caution">
    <text evidence="1">The sequence shown here is derived from an EMBL/GenBank/DDBJ whole genome shotgun (WGS) entry which is preliminary data.</text>
</comment>
<dbReference type="PANTHER" id="PTHR11669:SF8">
    <property type="entry name" value="DNA POLYMERASE III SUBUNIT DELTA"/>
    <property type="match status" value="1"/>
</dbReference>
<gene>
    <name evidence="1" type="ORF">A3I42_03055</name>
</gene>
<dbReference type="Gene3D" id="3.40.50.300">
    <property type="entry name" value="P-loop containing nucleotide triphosphate hydrolases"/>
    <property type="match status" value="1"/>
</dbReference>